<reference evidence="1 2" key="1">
    <citation type="submission" date="2023-05" db="EMBL/GenBank/DDBJ databases">
        <title>B98-5 Cell Line De Novo Hybrid Assembly: An Optical Mapping Approach.</title>
        <authorList>
            <person name="Kananen K."/>
            <person name="Auerbach J.A."/>
            <person name="Kautto E."/>
            <person name="Blachly J.S."/>
        </authorList>
    </citation>
    <scope>NUCLEOTIDE SEQUENCE [LARGE SCALE GENOMIC DNA]</scope>
    <source>
        <strain evidence="1">B95-8</strain>
        <tissue evidence="1">Cell line</tissue>
    </source>
</reference>
<protein>
    <submittedName>
        <fullName evidence="1">Uncharacterized protein</fullName>
    </submittedName>
</protein>
<accession>A0ABQ9VLI2</accession>
<dbReference type="EMBL" id="JASSZA010000005">
    <property type="protein sequence ID" value="KAK2110237.1"/>
    <property type="molecule type" value="Genomic_DNA"/>
</dbReference>
<evidence type="ECO:0000313" key="1">
    <source>
        <dbReference type="EMBL" id="KAK2110237.1"/>
    </source>
</evidence>
<name>A0ABQ9VLI2_SAGOE</name>
<organism evidence="1 2">
    <name type="scientific">Saguinus oedipus</name>
    <name type="common">Cotton-top tamarin</name>
    <name type="synonym">Oedipomidas oedipus</name>
    <dbReference type="NCBI Taxonomy" id="9490"/>
    <lineage>
        <taxon>Eukaryota</taxon>
        <taxon>Metazoa</taxon>
        <taxon>Chordata</taxon>
        <taxon>Craniata</taxon>
        <taxon>Vertebrata</taxon>
        <taxon>Euteleostomi</taxon>
        <taxon>Mammalia</taxon>
        <taxon>Eutheria</taxon>
        <taxon>Euarchontoglires</taxon>
        <taxon>Primates</taxon>
        <taxon>Haplorrhini</taxon>
        <taxon>Platyrrhini</taxon>
        <taxon>Cebidae</taxon>
        <taxon>Callitrichinae</taxon>
        <taxon>Saguinus</taxon>
    </lineage>
</organism>
<keyword evidence="2" id="KW-1185">Reference proteome</keyword>
<evidence type="ECO:0000313" key="2">
    <source>
        <dbReference type="Proteomes" id="UP001266305"/>
    </source>
</evidence>
<proteinExistence type="predicted"/>
<dbReference type="Proteomes" id="UP001266305">
    <property type="component" value="Unassembled WGS sequence"/>
</dbReference>
<gene>
    <name evidence="1" type="ORF">P7K49_009983</name>
</gene>
<sequence>MAASQGLALGLNTGRFLSGHKQDEVWDNVPCGLLSPLPPKCPWPLPEAKTYRDAAPPTSKSSCLQFLIPDDGWDDPQLFSNFVNLLDVFMEKTTQQHMKMAGNRQARGWGQGGAAACAGWRSQAWKPASRVMNPRRGAHPPHSHFLQLWLQSCRGALKRRLCLPHTPFPEASWSWTDSRAPLMAT</sequence>
<comment type="caution">
    <text evidence="1">The sequence shown here is derived from an EMBL/GenBank/DDBJ whole genome shotgun (WGS) entry which is preliminary data.</text>
</comment>